<evidence type="ECO:0000256" key="7">
    <source>
        <dbReference type="ARBA" id="ARBA00023012"/>
    </source>
</evidence>
<dbReference type="RefSeq" id="WP_138659966.1">
    <property type="nucleotide sequence ID" value="NZ_VATY01000006.1"/>
</dbReference>
<evidence type="ECO:0000256" key="2">
    <source>
        <dbReference type="ARBA" id="ARBA00012438"/>
    </source>
</evidence>
<dbReference type="InterPro" id="IPR036890">
    <property type="entry name" value="HATPase_C_sf"/>
</dbReference>
<evidence type="ECO:0000256" key="5">
    <source>
        <dbReference type="ARBA" id="ARBA00022777"/>
    </source>
</evidence>
<dbReference type="InterPro" id="IPR004358">
    <property type="entry name" value="Sig_transdc_His_kin-like_C"/>
</dbReference>
<evidence type="ECO:0000256" key="4">
    <source>
        <dbReference type="ARBA" id="ARBA00022741"/>
    </source>
</evidence>
<keyword evidence="3" id="KW-0808">Transferase</keyword>
<feature type="transmembrane region" description="Helical" evidence="8">
    <location>
        <begin position="7"/>
        <end position="28"/>
    </location>
</feature>
<dbReference type="GO" id="GO:0000160">
    <property type="term" value="P:phosphorelay signal transduction system"/>
    <property type="evidence" value="ECO:0007669"/>
    <property type="project" value="UniProtKB-KW"/>
</dbReference>
<evidence type="ECO:0000313" key="11">
    <source>
        <dbReference type="EMBL" id="TMM52123.1"/>
    </source>
</evidence>
<feature type="domain" description="PAS" evidence="10">
    <location>
        <begin position="110"/>
        <end position="149"/>
    </location>
</feature>
<evidence type="ECO:0000259" key="9">
    <source>
        <dbReference type="PROSITE" id="PS50109"/>
    </source>
</evidence>
<dbReference type="InterPro" id="IPR035965">
    <property type="entry name" value="PAS-like_dom_sf"/>
</dbReference>
<dbReference type="PANTHER" id="PTHR43065">
    <property type="entry name" value="SENSOR HISTIDINE KINASE"/>
    <property type="match status" value="1"/>
</dbReference>
<reference evidence="11 12" key="1">
    <citation type="submission" date="2019-05" db="EMBL/GenBank/DDBJ databases">
        <authorList>
            <person name="Zhang J.-Y."/>
            <person name="Feg X."/>
            <person name="Du Z.-J."/>
        </authorList>
    </citation>
    <scope>NUCLEOTIDE SEQUENCE [LARGE SCALE GENOMIC DNA]</scope>
    <source>
        <strain evidence="11 12">RZ26</strain>
    </source>
</reference>
<dbReference type="GO" id="GO:0004673">
    <property type="term" value="F:protein histidine kinase activity"/>
    <property type="evidence" value="ECO:0007669"/>
    <property type="project" value="UniProtKB-EC"/>
</dbReference>
<dbReference type="Pfam" id="PF02518">
    <property type="entry name" value="HATPase_c"/>
    <property type="match status" value="1"/>
</dbReference>
<dbReference type="InterPro" id="IPR003594">
    <property type="entry name" value="HATPase_dom"/>
</dbReference>
<keyword evidence="8" id="KW-1133">Transmembrane helix</keyword>
<keyword evidence="4" id="KW-0547">Nucleotide-binding</keyword>
<dbReference type="EMBL" id="VATY01000006">
    <property type="protein sequence ID" value="TMM52123.1"/>
    <property type="molecule type" value="Genomic_DNA"/>
</dbReference>
<proteinExistence type="predicted"/>
<evidence type="ECO:0000256" key="1">
    <source>
        <dbReference type="ARBA" id="ARBA00000085"/>
    </source>
</evidence>
<dbReference type="PRINTS" id="PR00344">
    <property type="entry name" value="BCTRLSENSOR"/>
</dbReference>
<feature type="transmembrane region" description="Helical" evidence="8">
    <location>
        <begin position="34"/>
        <end position="54"/>
    </location>
</feature>
<dbReference type="SUPFAM" id="SSF55874">
    <property type="entry name" value="ATPase domain of HSP90 chaperone/DNA topoisomerase II/histidine kinase"/>
    <property type="match status" value="1"/>
</dbReference>
<dbReference type="Gene3D" id="3.30.450.20">
    <property type="entry name" value="PAS domain"/>
    <property type="match status" value="1"/>
</dbReference>
<dbReference type="AlphaFoldDB" id="A0A5S3PDS7"/>
<comment type="caution">
    <text evidence="11">The sequence shown here is derived from an EMBL/GenBank/DDBJ whole genome shotgun (WGS) entry which is preliminary data.</text>
</comment>
<dbReference type="PROSITE" id="PS50112">
    <property type="entry name" value="PAS"/>
    <property type="match status" value="1"/>
</dbReference>
<keyword evidence="12" id="KW-1185">Reference proteome</keyword>
<keyword evidence="8" id="KW-0812">Transmembrane</keyword>
<dbReference type="EC" id="2.7.13.3" evidence="2"/>
<keyword evidence="7" id="KW-0902">Two-component regulatory system</keyword>
<organism evidence="11 12">
    <name type="scientific">Maribacter algarum</name>
    <name type="common">ex Zhang et al. 2020</name>
    <dbReference type="NCBI Taxonomy" id="2578118"/>
    <lineage>
        <taxon>Bacteria</taxon>
        <taxon>Pseudomonadati</taxon>
        <taxon>Bacteroidota</taxon>
        <taxon>Flavobacteriia</taxon>
        <taxon>Flavobacteriales</taxon>
        <taxon>Flavobacteriaceae</taxon>
        <taxon>Maribacter</taxon>
    </lineage>
</organism>
<dbReference type="OrthoDB" id="1931120at2"/>
<dbReference type="Pfam" id="PF13188">
    <property type="entry name" value="PAS_8"/>
    <property type="match status" value="1"/>
</dbReference>
<keyword evidence="5" id="KW-0418">Kinase</keyword>
<keyword evidence="6" id="KW-0067">ATP-binding</keyword>
<accession>A0A5S3PDS7</accession>
<dbReference type="InterPro" id="IPR005467">
    <property type="entry name" value="His_kinase_dom"/>
</dbReference>
<evidence type="ECO:0000256" key="3">
    <source>
        <dbReference type="ARBA" id="ARBA00022679"/>
    </source>
</evidence>
<evidence type="ECO:0000256" key="8">
    <source>
        <dbReference type="SAM" id="Phobius"/>
    </source>
</evidence>
<dbReference type="SUPFAM" id="SSF55785">
    <property type="entry name" value="PYP-like sensor domain (PAS domain)"/>
    <property type="match status" value="1"/>
</dbReference>
<name>A0A5S3PDS7_9FLAO</name>
<dbReference type="Proteomes" id="UP000310314">
    <property type="component" value="Unassembled WGS sequence"/>
</dbReference>
<dbReference type="Gene3D" id="3.30.565.10">
    <property type="entry name" value="Histidine kinase-like ATPase, C-terminal domain"/>
    <property type="match status" value="1"/>
</dbReference>
<dbReference type="InterPro" id="IPR000014">
    <property type="entry name" value="PAS"/>
</dbReference>
<gene>
    <name evidence="11" type="ORF">FEE95_20770</name>
</gene>
<dbReference type="SMART" id="SM00387">
    <property type="entry name" value="HATPase_c"/>
    <property type="match status" value="1"/>
</dbReference>
<feature type="domain" description="Histidine kinase" evidence="9">
    <location>
        <begin position="229"/>
        <end position="449"/>
    </location>
</feature>
<dbReference type="GO" id="GO:0005524">
    <property type="term" value="F:ATP binding"/>
    <property type="evidence" value="ECO:0007669"/>
    <property type="project" value="UniProtKB-KW"/>
</dbReference>
<sequence length="449" mass="51185">MVSRNIYLQMVLRIIFITVSAVAAVYFFFEKQYIATGIATILLIAQTSSLIYFVNQTNRKIAYFFDAIKNEDFTLRFPEKLSVKSLEELNHSLNMLNAMIQDIYVKKQAQEQYYQEILRQADIGIFTVNPKGHILYANPTVQDLLNYRPLNHVKQLKMIDNELYALFADLAPFENTIYKLGNERGNRELSIKCTPINIEENTLLLVVVHDIHKELDEKETDSWVKLIRVLTHEIMNTITPITSISESILSYFKSGSKLIEPENFSQDQINTTAKGLEVIKNQGSDLMSFVQSYRTFLSMPEPDKELVSALSLLEKIKILLDEQKDLKKVKIEILVKPVELELYLDEKQITQVLLNLGKNAQQSLENQENGTIQLIAGINSNDKKYLKVQDNGPGISSELMDEIFVPFFTTKNTGTGIGLSLSKQIMRLHGGTIKVQSIPTVKTSFVLVF</sequence>
<comment type="catalytic activity">
    <reaction evidence="1">
        <text>ATP + protein L-histidine = ADP + protein N-phospho-L-histidine.</text>
        <dbReference type="EC" id="2.7.13.3"/>
    </reaction>
</comment>
<evidence type="ECO:0000256" key="6">
    <source>
        <dbReference type="ARBA" id="ARBA00022840"/>
    </source>
</evidence>
<evidence type="ECO:0000313" key="12">
    <source>
        <dbReference type="Proteomes" id="UP000310314"/>
    </source>
</evidence>
<dbReference type="PROSITE" id="PS50109">
    <property type="entry name" value="HIS_KIN"/>
    <property type="match status" value="1"/>
</dbReference>
<evidence type="ECO:0000259" key="10">
    <source>
        <dbReference type="PROSITE" id="PS50112"/>
    </source>
</evidence>
<dbReference type="CDD" id="cd00130">
    <property type="entry name" value="PAS"/>
    <property type="match status" value="1"/>
</dbReference>
<dbReference type="SMART" id="SM00091">
    <property type="entry name" value="PAS"/>
    <property type="match status" value="1"/>
</dbReference>
<protein>
    <recommendedName>
        <fullName evidence="2">histidine kinase</fullName>
        <ecNumber evidence="2">2.7.13.3</ecNumber>
    </recommendedName>
</protein>
<dbReference type="PANTHER" id="PTHR43065:SF46">
    <property type="entry name" value="C4-DICARBOXYLATE TRANSPORT SENSOR PROTEIN DCTB"/>
    <property type="match status" value="1"/>
</dbReference>
<keyword evidence="8" id="KW-0472">Membrane</keyword>